<proteinExistence type="predicted"/>
<evidence type="ECO:0000256" key="1">
    <source>
        <dbReference type="SAM" id="MobiDB-lite"/>
    </source>
</evidence>
<evidence type="ECO:0000313" key="2">
    <source>
        <dbReference type="EMBL" id="KKM69361.1"/>
    </source>
</evidence>
<feature type="compositionally biased region" description="Basic and acidic residues" evidence="1">
    <location>
        <begin position="1"/>
        <end position="11"/>
    </location>
</feature>
<dbReference type="AlphaFoldDB" id="A0A0F9K429"/>
<organism evidence="2">
    <name type="scientific">marine sediment metagenome</name>
    <dbReference type="NCBI Taxonomy" id="412755"/>
    <lineage>
        <taxon>unclassified sequences</taxon>
        <taxon>metagenomes</taxon>
        <taxon>ecological metagenomes</taxon>
    </lineage>
</organism>
<name>A0A0F9K429_9ZZZZ</name>
<accession>A0A0F9K429</accession>
<sequence length="115" mass="13943">MPTHKYRDGKKIPKRSRRQFKSTADKEAKFIACLLANGPKPRGPEYYGNGSHIEYAEQIREWWRRCHNSEPAITDKACHRFYNRYTRWLSQQRYHRRRELRTEECIEEARDVTQG</sequence>
<protein>
    <submittedName>
        <fullName evidence="2">Uncharacterized protein</fullName>
    </submittedName>
</protein>
<gene>
    <name evidence="2" type="ORF">LCGC14_1451580</name>
</gene>
<comment type="caution">
    <text evidence="2">The sequence shown here is derived from an EMBL/GenBank/DDBJ whole genome shotgun (WGS) entry which is preliminary data.</text>
</comment>
<reference evidence="2" key="1">
    <citation type="journal article" date="2015" name="Nature">
        <title>Complex archaea that bridge the gap between prokaryotes and eukaryotes.</title>
        <authorList>
            <person name="Spang A."/>
            <person name="Saw J.H."/>
            <person name="Jorgensen S.L."/>
            <person name="Zaremba-Niedzwiedzka K."/>
            <person name="Martijn J."/>
            <person name="Lind A.E."/>
            <person name="van Eijk R."/>
            <person name="Schleper C."/>
            <person name="Guy L."/>
            <person name="Ettema T.J."/>
        </authorList>
    </citation>
    <scope>NUCLEOTIDE SEQUENCE</scope>
</reference>
<feature type="region of interest" description="Disordered" evidence="1">
    <location>
        <begin position="1"/>
        <end position="23"/>
    </location>
</feature>
<dbReference type="EMBL" id="LAZR01010003">
    <property type="protein sequence ID" value="KKM69361.1"/>
    <property type="molecule type" value="Genomic_DNA"/>
</dbReference>